<dbReference type="InParanoid" id="A0A0G4GIB4"/>
<keyword evidence="1" id="KW-0862">Zinc</keyword>
<evidence type="ECO:0000259" key="3">
    <source>
        <dbReference type="PROSITE" id="PS50089"/>
    </source>
</evidence>
<dbReference type="AlphaFoldDB" id="A0A0G4GIB4"/>
<organism evidence="4 5">
    <name type="scientific">Vitrella brassicaformis (strain CCMP3155)</name>
    <dbReference type="NCBI Taxonomy" id="1169540"/>
    <lineage>
        <taxon>Eukaryota</taxon>
        <taxon>Sar</taxon>
        <taxon>Alveolata</taxon>
        <taxon>Colpodellida</taxon>
        <taxon>Vitrellaceae</taxon>
        <taxon>Vitrella</taxon>
    </lineage>
</organism>
<keyword evidence="1" id="KW-0479">Metal-binding</keyword>
<name>A0A0G4GIB4_VITBC</name>
<feature type="region of interest" description="Disordered" evidence="2">
    <location>
        <begin position="225"/>
        <end position="303"/>
    </location>
</feature>
<gene>
    <name evidence="4" type="ORF">Vbra_17842</name>
</gene>
<dbReference type="GO" id="GO:0008270">
    <property type="term" value="F:zinc ion binding"/>
    <property type="evidence" value="ECO:0007669"/>
    <property type="project" value="UniProtKB-KW"/>
</dbReference>
<accession>A0A0G4GIB4</accession>
<dbReference type="PROSITE" id="PS50089">
    <property type="entry name" value="ZF_RING_2"/>
    <property type="match status" value="1"/>
</dbReference>
<evidence type="ECO:0000256" key="2">
    <source>
        <dbReference type="SAM" id="MobiDB-lite"/>
    </source>
</evidence>
<feature type="compositionally biased region" description="Pro residues" evidence="2">
    <location>
        <begin position="278"/>
        <end position="288"/>
    </location>
</feature>
<dbReference type="Gene3D" id="3.30.40.10">
    <property type="entry name" value="Zinc/RING finger domain, C3HC4 (zinc finger)"/>
    <property type="match status" value="1"/>
</dbReference>
<dbReference type="EMBL" id="CDMY01000677">
    <property type="protein sequence ID" value="CEM29588.1"/>
    <property type="molecule type" value="Genomic_DNA"/>
</dbReference>
<evidence type="ECO:0000313" key="5">
    <source>
        <dbReference type="Proteomes" id="UP000041254"/>
    </source>
</evidence>
<keyword evidence="5" id="KW-1185">Reference proteome</keyword>
<protein>
    <recommendedName>
        <fullName evidence="3">RING-type domain-containing protein</fullName>
    </recommendedName>
</protein>
<feature type="domain" description="RING-type" evidence="3">
    <location>
        <begin position="365"/>
        <end position="402"/>
    </location>
</feature>
<dbReference type="VEuPathDB" id="CryptoDB:Vbra_17842"/>
<sequence length="413" mass="44813">MDAFELEDDCEGDFLGIGSFDDIVLQEQQSSGADHQPLTEVRTGLRRHSHTFLLLQPESHRDAKNCAEDLLERFKVDHSVDGGVLLQADGVTLAVQEVTVGAGRLDVIAAAAPANLNEPSSAAACAANGGPSAERVACLRWEGRLGDGCERRDVHRLGFAMEDVDDCHLKAVPGERPTLSIEVSGKDGHPMFVSLVFGGEPTCEAGRQEKDPSQTPSKVYRMISQADGPKNDDHSSNSTGNRHSPDPFHALSPLYLSTALPSSATSSSQPHPHQNSSPSPPPGPPSPKPSRMRLHKRAEGASDEWCDATREKLCGALLEGLPEGRFHQSGKECHSLEAVLRRSQLLQKLARESIEKVLKTVGGICEICCDRPVNTRLGCECGHYICSACNKKLEERVCPWCRQQCRQSFVLSS</sequence>
<dbReference type="InterPro" id="IPR013083">
    <property type="entry name" value="Znf_RING/FYVE/PHD"/>
</dbReference>
<dbReference type="InterPro" id="IPR001841">
    <property type="entry name" value="Znf_RING"/>
</dbReference>
<dbReference type="Proteomes" id="UP000041254">
    <property type="component" value="Unassembled WGS sequence"/>
</dbReference>
<evidence type="ECO:0000256" key="1">
    <source>
        <dbReference type="PROSITE-ProRule" id="PRU00175"/>
    </source>
</evidence>
<evidence type="ECO:0000313" key="4">
    <source>
        <dbReference type="EMBL" id="CEM29588.1"/>
    </source>
</evidence>
<proteinExistence type="predicted"/>
<feature type="compositionally biased region" description="Low complexity" evidence="2">
    <location>
        <begin position="251"/>
        <end position="277"/>
    </location>
</feature>
<dbReference type="SUPFAM" id="SSF57850">
    <property type="entry name" value="RING/U-box"/>
    <property type="match status" value="1"/>
</dbReference>
<reference evidence="4 5" key="1">
    <citation type="submission" date="2014-11" db="EMBL/GenBank/DDBJ databases">
        <authorList>
            <person name="Zhu J."/>
            <person name="Qi W."/>
            <person name="Song R."/>
        </authorList>
    </citation>
    <scope>NUCLEOTIDE SEQUENCE [LARGE SCALE GENOMIC DNA]</scope>
</reference>
<keyword evidence="1" id="KW-0863">Zinc-finger</keyword>